<organism evidence="1 2">
    <name type="scientific">Neisseria elongata subsp. glycolytica ATCC 29315</name>
    <dbReference type="NCBI Taxonomy" id="546263"/>
    <lineage>
        <taxon>Bacteria</taxon>
        <taxon>Pseudomonadati</taxon>
        <taxon>Pseudomonadota</taxon>
        <taxon>Betaproteobacteria</taxon>
        <taxon>Neisseriales</taxon>
        <taxon>Neisseriaceae</taxon>
        <taxon>Neisseria</taxon>
    </lineage>
</organism>
<dbReference type="InterPro" id="IPR005883">
    <property type="entry name" value="PilM"/>
</dbReference>
<dbReference type="EMBL" id="ADBF01000234">
    <property type="protein sequence ID" value="EFE48809.1"/>
    <property type="molecule type" value="Genomic_DNA"/>
</dbReference>
<sequence>MVYLSGRNLNQVQLEKYSVVRLPKNIIKGNRILDYDQLVSYLQHAYTQLNTNNRNIVVAMPQTLTTIETVSYSAKDTDMDVEGFAEFEIAQLVPLEEVNYDYQMLSGNPSQNKLLLVASRKEDIEPRLEAFDSANLTPKFLDVDIFAQANAFNYWLNDQSPELQGEKIVVVNISESEMYSLVMQDGQILYRQESPLGGEQLNQLIQRTYQVSEEQAQVMQKGGDRPADYQIQISDRFNVQVAQEIQRVLQFYYTTQSGEQFSNIKHIFLTGAVSAQIELTEVIFPKQILLPNVLIQLVVYSMVSKWMHPNCIKTDLV</sequence>
<dbReference type="InterPro" id="IPR043129">
    <property type="entry name" value="ATPase_NBD"/>
</dbReference>
<evidence type="ECO:0000313" key="1">
    <source>
        <dbReference type="EMBL" id="EFE48809.1"/>
    </source>
</evidence>
<dbReference type="SUPFAM" id="SSF53067">
    <property type="entry name" value="Actin-like ATPase domain"/>
    <property type="match status" value="1"/>
</dbReference>
<comment type="caution">
    <text evidence="1">The sequence shown here is derived from an EMBL/GenBank/DDBJ whole genome shotgun (WGS) entry which is preliminary data.</text>
</comment>
<dbReference type="Gene3D" id="3.30.420.40">
    <property type="match status" value="2"/>
</dbReference>
<accession>D4DTJ4</accession>
<reference evidence="1 2" key="1">
    <citation type="submission" date="2010-02" db="EMBL/GenBank/DDBJ databases">
        <authorList>
            <person name="Weinstock G."/>
            <person name="Sodergren E."/>
            <person name="Clifton S."/>
            <person name="Fulton L."/>
            <person name="Fulton B."/>
            <person name="Courtney L."/>
            <person name="Fronick C."/>
            <person name="Harrison M."/>
            <person name="Strong C."/>
            <person name="Farmer C."/>
            <person name="Delahaunty K."/>
            <person name="Markovic C."/>
            <person name="Hall O."/>
            <person name="Minx P."/>
            <person name="Tomlinson C."/>
            <person name="Mitreva M."/>
            <person name="Nelson J."/>
            <person name="Hou S."/>
            <person name="Wollam A."/>
            <person name="Pepin K.H."/>
            <person name="Johnson M."/>
            <person name="Bhonagiri V."/>
            <person name="Zhang X."/>
            <person name="Suruliraj S."/>
            <person name="Warren W."/>
            <person name="Chinwalla A."/>
            <person name="Mardis E.R."/>
            <person name="Wilson R.K."/>
        </authorList>
    </citation>
    <scope>NUCLEOTIDE SEQUENCE [LARGE SCALE GENOMIC DNA]</scope>
    <source>
        <strain evidence="1 2">ATCC 29315</strain>
    </source>
</reference>
<dbReference type="PIRSF" id="PIRSF019169">
    <property type="entry name" value="PilM"/>
    <property type="match status" value="1"/>
</dbReference>
<dbReference type="InterPro" id="IPR050696">
    <property type="entry name" value="FtsA/MreB"/>
</dbReference>
<dbReference type="AlphaFoldDB" id="D4DTJ4"/>
<name>D4DTJ4_NEIEG</name>
<proteinExistence type="predicted"/>
<dbReference type="Proteomes" id="UP000005536">
    <property type="component" value="Unassembled WGS sequence"/>
</dbReference>
<dbReference type="Pfam" id="PF11104">
    <property type="entry name" value="PilM_2"/>
    <property type="match status" value="1"/>
</dbReference>
<dbReference type="PANTHER" id="PTHR32432:SF3">
    <property type="entry name" value="ETHANOLAMINE UTILIZATION PROTEIN EUTJ"/>
    <property type="match status" value="1"/>
</dbReference>
<evidence type="ECO:0000313" key="2">
    <source>
        <dbReference type="Proteomes" id="UP000005536"/>
    </source>
</evidence>
<dbReference type="STRING" id="546263.NELON_09900"/>
<dbReference type="PANTHER" id="PTHR32432">
    <property type="entry name" value="CELL DIVISION PROTEIN FTSA-RELATED"/>
    <property type="match status" value="1"/>
</dbReference>
<protein>
    <submittedName>
        <fullName evidence="1">Type IV pilus assembly protein PilM</fullName>
    </submittedName>
</protein>
<gene>
    <name evidence="1" type="ORF">NEIELOOT_02400</name>
</gene>
<dbReference type="NCBIfam" id="TIGR01175">
    <property type="entry name" value="pilM"/>
    <property type="match status" value="1"/>
</dbReference>
<dbReference type="Gene3D" id="3.30.1490.300">
    <property type="match status" value="1"/>
</dbReference>